<evidence type="ECO:0000256" key="2">
    <source>
        <dbReference type="SAM" id="SignalP"/>
    </source>
</evidence>
<dbReference type="EMBL" id="AGXJ01000049">
    <property type="protein sequence ID" value="EIY32573.1"/>
    <property type="molecule type" value="Genomic_DNA"/>
</dbReference>
<feature type="transmembrane region" description="Helical" evidence="1">
    <location>
        <begin position="684"/>
        <end position="706"/>
    </location>
</feature>
<keyword evidence="4" id="KW-1185">Reference proteome</keyword>
<keyword evidence="1" id="KW-0812">Transmembrane</keyword>
<dbReference type="OrthoDB" id="7191982at2"/>
<dbReference type="HOGENOM" id="CLU_383893_0_0_10"/>
<dbReference type="InterPro" id="IPR017946">
    <property type="entry name" value="PLC-like_Pdiesterase_TIM-brl"/>
</dbReference>
<dbReference type="Gene3D" id="3.20.20.190">
    <property type="entry name" value="Phosphatidylinositol (PI) phosphodiesterase"/>
    <property type="match status" value="1"/>
</dbReference>
<name>I9QSX4_9BACT</name>
<organism evidence="3 4">
    <name type="scientific">Phocaeicola dorei CL02T12C06</name>
    <dbReference type="NCBI Taxonomy" id="997876"/>
    <lineage>
        <taxon>Bacteria</taxon>
        <taxon>Pseudomonadati</taxon>
        <taxon>Bacteroidota</taxon>
        <taxon>Bacteroidia</taxon>
        <taxon>Bacteroidales</taxon>
        <taxon>Bacteroidaceae</taxon>
        <taxon>Phocaeicola</taxon>
    </lineage>
</organism>
<evidence type="ECO:0000256" key="1">
    <source>
        <dbReference type="SAM" id="Phobius"/>
    </source>
</evidence>
<dbReference type="SUPFAM" id="SSF51695">
    <property type="entry name" value="PLC-like phosphodiesterases"/>
    <property type="match status" value="1"/>
</dbReference>
<reference evidence="3 4" key="1">
    <citation type="submission" date="2012-02" db="EMBL/GenBank/DDBJ databases">
        <title>The Genome Sequence of Bacteroides dorei CL02T12C06.</title>
        <authorList>
            <consortium name="The Broad Institute Genome Sequencing Platform"/>
            <person name="Earl A."/>
            <person name="Ward D."/>
            <person name="Feldgarden M."/>
            <person name="Gevers D."/>
            <person name="Zitomersky N.L."/>
            <person name="Coyne M.J."/>
            <person name="Comstock L.E."/>
            <person name="Young S.K."/>
            <person name="Zeng Q."/>
            <person name="Gargeya S."/>
            <person name="Fitzgerald M."/>
            <person name="Haas B."/>
            <person name="Abouelleil A."/>
            <person name="Alvarado L."/>
            <person name="Arachchi H.M."/>
            <person name="Berlin A."/>
            <person name="Chapman S.B."/>
            <person name="Gearin G."/>
            <person name="Goldberg J."/>
            <person name="Griggs A."/>
            <person name="Gujja S."/>
            <person name="Hansen M."/>
            <person name="Heiman D."/>
            <person name="Howarth C."/>
            <person name="Larimer J."/>
            <person name="Lui A."/>
            <person name="MacDonald P.J.P."/>
            <person name="McCowen C."/>
            <person name="Montmayeur A."/>
            <person name="Murphy C."/>
            <person name="Neiman D."/>
            <person name="Pearson M."/>
            <person name="Priest M."/>
            <person name="Roberts A."/>
            <person name="Saif S."/>
            <person name="Shea T."/>
            <person name="Sisk P."/>
            <person name="Stolte C."/>
            <person name="Sykes S."/>
            <person name="Wortman J."/>
            <person name="Nusbaum C."/>
            <person name="Birren B."/>
        </authorList>
    </citation>
    <scope>NUCLEOTIDE SEQUENCE [LARGE SCALE GENOMIC DNA]</scope>
    <source>
        <strain evidence="3 4">CL02T12C06</strain>
    </source>
</reference>
<feature type="chain" id="PRO_5003724348" evidence="2">
    <location>
        <begin position="22"/>
        <end position="763"/>
    </location>
</feature>
<keyword evidence="1" id="KW-0472">Membrane</keyword>
<keyword evidence="2" id="KW-0732">Signal</keyword>
<dbReference type="GO" id="GO:0008081">
    <property type="term" value="F:phosphoric diester hydrolase activity"/>
    <property type="evidence" value="ECO:0007669"/>
    <property type="project" value="InterPro"/>
</dbReference>
<dbReference type="GO" id="GO:0006629">
    <property type="term" value="P:lipid metabolic process"/>
    <property type="evidence" value="ECO:0007669"/>
    <property type="project" value="InterPro"/>
</dbReference>
<evidence type="ECO:0000313" key="3">
    <source>
        <dbReference type="EMBL" id="EIY32573.1"/>
    </source>
</evidence>
<comment type="caution">
    <text evidence="3">The sequence shown here is derived from an EMBL/GenBank/DDBJ whole genome shotgun (WGS) entry which is preliminary data.</text>
</comment>
<protein>
    <submittedName>
        <fullName evidence="3">Uncharacterized protein</fullName>
    </submittedName>
</protein>
<sequence length="763" mass="82451">MKTTKYFIISALALLAFSCQDDEVGGEVQSANGEEVQFGAALDESVSSRTIYGDETATGFPIYWANGDKVIVSSPEAASGFQSATYQVGVKSATQNYASTFEKIGDTGVRWGDGATGTFYSMYPAHDATNGAPVGAQISGNSYSTYTVTMPAQQDNNIDASGVTRSDMRACFMYAVEAGVTSGETVNLKYVPLSTAVRFTLNGPTSGEVGINYIRLIAPEGTNINGTFTVDMSAASDTQLPTVNVVDGRHYVTMNVADATTGAYLTLGPNRSSIEVNMFLLLEREITITGDWYILVGTTSGTEYRKNLVTNTGNNTTLVPGKIHYLGNLPALSASGDWDASNWMVNLQRNVYLSEISIPGSWNSLNSEYQTQSGTYIETINSQYQVGVRAFHLDTRWIATGNWNYSSSDWGQHNPPTITALGIANGGDTYKNSATFPNGVYTGNCMTENAPTIEGALTAIANNVKDNEYMVVICTFAQNSYNYTSYGASGTGDWRHAISDACNATDITDKIIDASTLTPSTTVADVLGKVIVITNTYTEGEVSGSKSLYMNYGMTLVESTYTTENYHTTPLTYNNNTSTGLNMYCTHAQICKQDANDTSSSDRGYAPTLTEREKHVQNILTWSQNNYSPTGDGTHNTWIYIGLGGYIELYSGPFHTSDDQGTVASTLNSWMQDKITAMETAQSYYPVGIVLVNYAINYSSLINNMLQMNNKYRKTYDPNRSPVDGTYINGSGSSSSTVQSAAVGYSSGMVDSQTDAIGWTKSR</sequence>
<dbReference type="Proteomes" id="UP000005974">
    <property type="component" value="Unassembled WGS sequence"/>
</dbReference>
<evidence type="ECO:0000313" key="4">
    <source>
        <dbReference type="Proteomes" id="UP000005974"/>
    </source>
</evidence>
<proteinExistence type="predicted"/>
<accession>I9QSX4</accession>
<keyword evidence="1" id="KW-1133">Transmembrane helix</keyword>
<dbReference type="AlphaFoldDB" id="I9QSX4"/>
<feature type="signal peptide" evidence="2">
    <location>
        <begin position="1"/>
        <end position="21"/>
    </location>
</feature>
<dbReference type="PROSITE" id="PS51257">
    <property type="entry name" value="PROKAR_LIPOPROTEIN"/>
    <property type="match status" value="1"/>
</dbReference>
<dbReference type="PATRIC" id="fig|997876.3.peg.2880"/>
<gene>
    <name evidence="3" type="ORF">HMPREF1064_02800</name>
</gene>